<reference evidence="7" key="2">
    <citation type="journal article" date="2014" name="ISME J.">
        <title>Microbial stratification in low pH oxic and suboxic macroscopic growths along an acid mine drainage.</title>
        <authorList>
            <person name="Mendez-Garcia C."/>
            <person name="Mesa V."/>
            <person name="Sprenger R.R."/>
            <person name="Richter M."/>
            <person name="Diez M.S."/>
            <person name="Solano J."/>
            <person name="Bargiela R."/>
            <person name="Golyshina O.V."/>
            <person name="Manteca A."/>
            <person name="Ramos J.L."/>
            <person name="Gallego J.R."/>
            <person name="Llorente I."/>
            <person name="Martins Dos Santos V.A."/>
            <person name="Jensen O.N."/>
            <person name="Pelaez A.I."/>
            <person name="Sanchez J."/>
            <person name="Ferrer M."/>
        </authorList>
    </citation>
    <scope>NUCLEOTIDE SEQUENCE</scope>
</reference>
<proteinExistence type="predicted"/>
<feature type="non-terminal residue" evidence="7">
    <location>
        <position position="130"/>
    </location>
</feature>
<dbReference type="GO" id="GO:0009977">
    <property type="term" value="F:proton motive force dependent protein transmembrane transporter activity"/>
    <property type="evidence" value="ECO:0007669"/>
    <property type="project" value="TreeGrafter"/>
</dbReference>
<protein>
    <submittedName>
        <fullName evidence="7">Sec-independent periplasmic protein translocase</fullName>
    </submittedName>
</protein>
<dbReference type="Pfam" id="PF00902">
    <property type="entry name" value="TatC"/>
    <property type="match status" value="1"/>
</dbReference>
<dbReference type="PANTHER" id="PTHR30371:SF0">
    <property type="entry name" value="SEC-INDEPENDENT PROTEIN TRANSLOCASE PROTEIN TATC, CHLOROPLASTIC-RELATED"/>
    <property type="match status" value="1"/>
</dbReference>
<evidence type="ECO:0000256" key="6">
    <source>
        <dbReference type="SAM" id="Phobius"/>
    </source>
</evidence>
<evidence type="ECO:0000256" key="5">
    <source>
        <dbReference type="SAM" id="MobiDB-lite"/>
    </source>
</evidence>
<dbReference type="AlphaFoldDB" id="T0ZWZ5"/>
<keyword evidence="4 6" id="KW-0472">Membrane</keyword>
<name>T0ZWZ5_9ZZZZ</name>
<evidence type="ECO:0000256" key="2">
    <source>
        <dbReference type="ARBA" id="ARBA00022692"/>
    </source>
</evidence>
<comment type="caution">
    <text evidence="7">The sequence shown here is derived from an EMBL/GenBank/DDBJ whole genome shotgun (WGS) entry which is preliminary data.</text>
</comment>
<dbReference type="GO" id="GO:0033281">
    <property type="term" value="C:TAT protein transport complex"/>
    <property type="evidence" value="ECO:0007669"/>
    <property type="project" value="TreeGrafter"/>
</dbReference>
<feature type="transmembrane region" description="Helical" evidence="6">
    <location>
        <begin position="39"/>
        <end position="57"/>
    </location>
</feature>
<reference evidence="7" key="1">
    <citation type="submission" date="2013-08" db="EMBL/GenBank/DDBJ databases">
        <authorList>
            <person name="Mendez C."/>
            <person name="Richter M."/>
            <person name="Ferrer M."/>
            <person name="Sanchez J."/>
        </authorList>
    </citation>
    <scope>NUCLEOTIDE SEQUENCE</scope>
</reference>
<feature type="region of interest" description="Disordered" evidence="5">
    <location>
        <begin position="1"/>
        <end position="21"/>
    </location>
</feature>
<dbReference type="EMBL" id="AUZY01006910">
    <property type="protein sequence ID" value="EQD52741.1"/>
    <property type="molecule type" value="Genomic_DNA"/>
</dbReference>
<sequence>MATRRLAGLGAARPRGAPRPGSEARELTLIEHLEELRRALIVSLVAWGLATSLAFVFNQQLIAVLERPLHLALLHTHSPFGQRVVVTSPIAGLAIPFEVAGAAGVILALPVIVWQVWTFIRPGLRQAERR</sequence>
<evidence type="ECO:0000256" key="1">
    <source>
        <dbReference type="ARBA" id="ARBA00004141"/>
    </source>
</evidence>
<accession>T0ZWZ5</accession>
<dbReference type="GO" id="GO:0065002">
    <property type="term" value="P:intracellular protein transmembrane transport"/>
    <property type="evidence" value="ECO:0007669"/>
    <property type="project" value="TreeGrafter"/>
</dbReference>
<evidence type="ECO:0000256" key="4">
    <source>
        <dbReference type="ARBA" id="ARBA00023136"/>
    </source>
</evidence>
<dbReference type="InterPro" id="IPR002033">
    <property type="entry name" value="TatC"/>
</dbReference>
<evidence type="ECO:0000313" key="7">
    <source>
        <dbReference type="EMBL" id="EQD52741.1"/>
    </source>
</evidence>
<evidence type="ECO:0000256" key="3">
    <source>
        <dbReference type="ARBA" id="ARBA00022989"/>
    </source>
</evidence>
<dbReference type="PANTHER" id="PTHR30371">
    <property type="entry name" value="SEC-INDEPENDENT PROTEIN TRANSLOCASE PROTEIN TATC"/>
    <property type="match status" value="1"/>
</dbReference>
<gene>
    <name evidence="7" type="ORF">B1B_10582</name>
</gene>
<organism evidence="7">
    <name type="scientific">mine drainage metagenome</name>
    <dbReference type="NCBI Taxonomy" id="410659"/>
    <lineage>
        <taxon>unclassified sequences</taxon>
        <taxon>metagenomes</taxon>
        <taxon>ecological metagenomes</taxon>
    </lineage>
</organism>
<dbReference type="PRINTS" id="PR01840">
    <property type="entry name" value="TATCFAMILY"/>
</dbReference>
<comment type="subcellular location">
    <subcellularLocation>
        <location evidence="1">Membrane</location>
        <topology evidence="1">Multi-pass membrane protein</topology>
    </subcellularLocation>
</comment>
<keyword evidence="2 6" id="KW-0812">Transmembrane</keyword>
<keyword evidence="3 6" id="KW-1133">Transmembrane helix</keyword>
<dbReference type="GO" id="GO:0043953">
    <property type="term" value="P:protein transport by the Tat complex"/>
    <property type="evidence" value="ECO:0007669"/>
    <property type="project" value="TreeGrafter"/>
</dbReference>
<feature type="transmembrane region" description="Helical" evidence="6">
    <location>
        <begin position="99"/>
        <end position="120"/>
    </location>
</feature>